<reference evidence="2 3" key="1">
    <citation type="submission" date="2018-08" db="EMBL/GenBank/DDBJ databases">
        <title>Genomic Encyclopedia of Type Strains, Phase III (KMG-III): the genomes of soil and plant-associated and newly described type strains.</title>
        <authorList>
            <person name="Whitman W."/>
        </authorList>
    </citation>
    <scope>NUCLEOTIDE SEQUENCE [LARGE SCALE GENOMIC DNA]</scope>
    <source>
        <strain evidence="2 3">CECT 7375</strain>
    </source>
</reference>
<comment type="caution">
    <text evidence="2">The sequence shown here is derived from an EMBL/GenBank/DDBJ whole genome shotgun (WGS) entry which is preliminary data.</text>
</comment>
<dbReference type="InterPro" id="IPR010987">
    <property type="entry name" value="Glutathione-S-Trfase_C-like"/>
</dbReference>
<dbReference type="PANTHER" id="PTHR43968">
    <property type="match status" value="1"/>
</dbReference>
<feature type="domain" description="GST C-terminal" evidence="1">
    <location>
        <begin position="86"/>
        <end position="209"/>
    </location>
</feature>
<dbReference type="InterPro" id="IPR040079">
    <property type="entry name" value="Glutathione_S-Trfase"/>
</dbReference>
<dbReference type="GO" id="GO:0016740">
    <property type="term" value="F:transferase activity"/>
    <property type="evidence" value="ECO:0007669"/>
    <property type="project" value="UniProtKB-KW"/>
</dbReference>
<sequence length="220" mass="25873">MYPILYSFRRCPYAIRARYCLTILEVKTQLREVVLKAKPNALLALGGPSTVPQLVTQKGERYPESLDIVFWALAQSHNQALVASLWPVSKKRQNKLLAWINYNDHIFKHWLDRYKYADRYPERSEQYYRLRGEVFLARLDQRLNRQAYLMGDSMTLADICLFPFVRQFAAVDARWFSESQYENVQAWLARFLASDAFSIVMQKFPAWQEGQAVVCFPNEN</sequence>
<dbReference type="Pfam" id="PF13410">
    <property type="entry name" value="GST_C_2"/>
    <property type="match status" value="1"/>
</dbReference>
<dbReference type="InterPro" id="IPR050983">
    <property type="entry name" value="GST_Omega/HSP26"/>
</dbReference>
<dbReference type="Gene3D" id="1.20.1050.10">
    <property type="match status" value="1"/>
</dbReference>
<keyword evidence="2" id="KW-0808">Transferase</keyword>
<dbReference type="PANTHER" id="PTHR43968:SF6">
    <property type="entry name" value="GLUTATHIONE S-TRANSFERASE OMEGA"/>
    <property type="match status" value="1"/>
</dbReference>
<gene>
    <name evidence="2" type="ORF">DFP81_107174</name>
</gene>
<dbReference type="GO" id="GO:0005737">
    <property type="term" value="C:cytoplasm"/>
    <property type="evidence" value="ECO:0007669"/>
    <property type="project" value="TreeGrafter"/>
</dbReference>
<dbReference type="CDD" id="cd03196">
    <property type="entry name" value="GST_C_5"/>
    <property type="match status" value="1"/>
</dbReference>
<organism evidence="2 3">
    <name type="scientific">Marinomonas pollencensis</name>
    <dbReference type="NCBI Taxonomy" id="491954"/>
    <lineage>
        <taxon>Bacteria</taxon>
        <taxon>Pseudomonadati</taxon>
        <taxon>Pseudomonadota</taxon>
        <taxon>Gammaproteobacteria</taxon>
        <taxon>Oceanospirillales</taxon>
        <taxon>Oceanospirillaceae</taxon>
        <taxon>Marinomonas</taxon>
    </lineage>
</organism>
<keyword evidence="3" id="KW-1185">Reference proteome</keyword>
<dbReference type="Proteomes" id="UP000256542">
    <property type="component" value="Unassembled WGS sequence"/>
</dbReference>
<dbReference type="SFLD" id="SFLDS00019">
    <property type="entry name" value="Glutathione_Transferase_(cytos"/>
    <property type="match status" value="1"/>
</dbReference>
<dbReference type="SUPFAM" id="SSF47616">
    <property type="entry name" value="GST C-terminal domain-like"/>
    <property type="match status" value="1"/>
</dbReference>
<dbReference type="EMBL" id="QUNG01000007">
    <property type="protein sequence ID" value="REG82999.1"/>
    <property type="molecule type" value="Genomic_DNA"/>
</dbReference>
<evidence type="ECO:0000259" key="1">
    <source>
        <dbReference type="PROSITE" id="PS50405"/>
    </source>
</evidence>
<dbReference type="InterPro" id="IPR004045">
    <property type="entry name" value="Glutathione_S-Trfase_N"/>
</dbReference>
<dbReference type="OrthoDB" id="9813092at2"/>
<dbReference type="AlphaFoldDB" id="A0A3E0DJV7"/>
<dbReference type="InterPro" id="IPR036282">
    <property type="entry name" value="Glutathione-S-Trfase_C_sf"/>
</dbReference>
<dbReference type="SUPFAM" id="SSF52833">
    <property type="entry name" value="Thioredoxin-like"/>
    <property type="match status" value="1"/>
</dbReference>
<dbReference type="InterPro" id="IPR036249">
    <property type="entry name" value="Thioredoxin-like_sf"/>
</dbReference>
<accession>A0A3E0DJV7</accession>
<dbReference type="PROSITE" id="PS50405">
    <property type="entry name" value="GST_CTER"/>
    <property type="match status" value="1"/>
</dbReference>
<dbReference type="Pfam" id="PF13417">
    <property type="entry name" value="GST_N_3"/>
    <property type="match status" value="1"/>
</dbReference>
<evidence type="ECO:0000313" key="2">
    <source>
        <dbReference type="EMBL" id="REG82999.1"/>
    </source>
</evidence>
<protein>
    <submittedName>
        <fullName evidence="2">Glutathione S-transferase</fullName>
    </submittedName>
</protein>
<dbReference type="Gene3D" id="3.40.30.10">
    <property type="entry name" value="Glutaredoxin"/>
    <property type="match status" value="1"/>
</dbReference>
<name>A0A3E0DJV7_9GAMM</name>
<evidence type="ECO:0000313" key="3">
    <source>
        <dbReference type="Proteomes" id="UP000256542"/>
    </source>
</evidence>
<proteinExistence type="predicted"/>
<dbReference type="RefSeq" id="WP_115898001.1">
    <property type="nucleotide sequence ID" value="NZ_QUNG01000007.1"/>
</dbReference>